<keyword evidence="7 10" id="KW-0472">Membrane</keyword>
<dbReference type="GO" id="GO:0016020">
    <property type="term" value="C:membrane"/>
    <property type="evidence" value="ECO:0007669"/>
    <property type="project" value="UniProtKB-SubCell"/>
</dbReference>
<keyword evidence="13" id="KW-1185">Reference proteome</keyword>
<dbReference type="HOGENOM" id="CLU_146740_0_0_0"/>
<feature type="transmembrane region" description="Helical" evidence="10">
    <location>
        <begin position="105"/>
        <end position="128"/>
    </location>
</feature>
<evidence type="ECO:0000256" key="8">
    <source>
        <dbReference type="ARBA" id="ARBA00023157"/>
    </source>
</evidence>
<dbReference type="EMBL" id="CP001825">
    <property type="protein sequence ID" value="ACZ42640.1"/>
    <property type="molecule type" value="Genomic_DNA"/>
</dbReference>
<evidence type="ECO:0000256" key="10">
    <source>
        <dbReference type="SAM" id="Phobius"/>
    </source>
</evidence>
<dbReference type="OrthoDB" id="2609400at2"/>
<comment type="similarity">
    <text evidence="2">Belongs to the VKOR family.</text>
</comment>
<proteinExistence type="inferred from homology"/>
<feature type="domain" description="Vitamin K epoxide reductase" evidence="11">
    <location>
        <begin position="2"/>
        <end position="133"/>
    </location>
</feature>
<keyword evidence="4" id="KW-0874">Quinone</keyword>
<evidence type="ECO:0000259" key="11">
    <source>
        <dbReference type="SMART" id="SM00756"/>
    </source>
</evidence>
<evidence type="ECO:0000256" key="9">
    <source>
        <dbReference type="ARBA" id="ARBA00023284"/>
    </source>
</evidence>
<dbReference type="Gene3D" id="1.20.1440.130">
    <property type="entry name" value="VKOR domain"/>
    <property type="match status" value="1"/>
</dbReference>
<keyword evidence="6" id="KW-0560">Oxidoreductase</keyword>
<dbReference type="SMART" id="SM00756">
    <property type="entry name" value="VKc"/>
    <property type="match status" value="1"/>
</dbReference>
<dbReference type="PANTHER" id="PTHR34573">
    <property type="entry name" value="VKC DOMAIN-CONTAINING PROTEIN"/>
    <property type="match status" value="1"/>
</dbReference>
<evidence type="ECO:0000256" key="4">
    <source>
        <dbReference type="ARBA" id="ARBA00022719"/>
    </source>
</evidence>
<feature type="transmembrane region" description="Helical" evidence="10">
    <location>
        <begin position="55"/>
        <end position="75"/>
    </location>
</feature>
<organism evidence="12 13">
    <name type="scientific">Thermobaculum terrenum (strain ATCC BAA-798 / CCMEE 7001 / YNP1)</name>
    <dbReference type="NCBI Taxonomy" id="525904"/>
    <lineage>
        <taxon>Bacteria</taxon>
        <taxon>Bacillati</taxon>
        <taxon>Chloroflexota</taxon>
        <taxon>Chloroflexia</taxon>
        <taxon>Candidatus Thermobaculales</taxon>
        <taxon>Candidatus Thermobaculaceae</taxon>
        <taxon>Thermobaculum</taxon>
    </lineage>
</organism>
<dbReference type="InterPro" id="IPR012932">
    <property type="entry name" value="VKOR"/>
</dbReference>
<evidence type="ECO:0000313" key="13">
    <source>
        <dbReference type="Proteomes" id="UP000000323"/>
    </source>
</evidence>
<dbReference type="STRING" id="525904.Tter_1734"/>
<dbReference type="Pfam" id="PF07884">
    <property type="entry name" value="VKOR"/>
    <property type="match status" value="1"/>
</dbReference>
<keyword evidence="5 10" id="KW-1133">Transmembrane helix</keyword>
<evidence type="ECO:0000256" key="6">
    <source>
        <dbReference type="ARBA" id="ARBA00023002"/>
    </source>
</evidence>
<feature type="transmembrane region" description="Helical" evidence="10">
    <location>
        <begin position="80"/>
        <end position="99"/>
    </location>
</feature>
<dbReference type="PANTHER" id="PTHR34573:SF1">
    <property type="entry name" value="VITAMIN K EPOXIDE REDUCTASE DOMAIN-CONTAINING PROTEIN"/>
    <property type="match status" value="1"/>
</dbReference>
<accession>D1CCX5</accession>
<dbReference type="CDD" id="cd12916">
    <property type="entry name" value="VKOR_1"/>
    <property type="match status" value="1"/>
</dbReference>
<keyword evidence="8" id="KW-1015">Disulfide bond</keyword>
<dbReference type="GO" id="GO:0048038">
    <property type="term" value="F:quinone binding"/>
    <property type="evidence" value="ECO:0007669"/>
    <property type="project" value="UniProtKB-KW"/>
</dbReference>
<evidence type="ECO:0000256" key="5">
    <source>
        <dbReference type="ARBA" id="ARBA00022989"/>
    </source>
</evidence>
<evidence type="ECO:0000256" key="3">
    <source>
        <dbReference type="ARBA" id="ARBA00022692"/>
    </source>
</evidence>
<keyword evidence="3 10" id="KW-0812">Transmembrane</keyword>
<dbReference type="InterPro" id="IPR044698">
    <property type="entry name" value="VKOR/LTO1"/>
</dbReference>
<keyword evidence="9" id="KW-0676">Redox-active center</keyword>
<evidence type="ECO:0000256" key="2">
    <source>
        <dbReference type="ARBA" id="ARBA00006214"/>
    </source>
</evidence>
<dbReference type="KEGG" id="ttr:Tter_1734"/>
<dbReference type="InterPro" id="IPR038354">
    <property type="entry name" value="VKOR_sf"/>
</dbReference>
<name>D1CCX5_THET1</name>
<reference evidence="13" key="1">
    <citation type="journal article" date="2010" name="Stand. Genomic Sci.">
        <title>Complete genome sequence of 'Thermobaculum terrenum' type strain (YNP1).</title>
        <authorList>
            <person name="Kiss H."/>
            <person name="Cleland D."/>
            <person name="Lapidus A."/>
            <person name="Lucas S."/>
            <person name="Glavina Del Rio T."/>
            <person name="Nolan M."/>
            <person name="Tice H."/>
            <person name="Han C."/>
            <person name="Goodwin L."/>
            <person name="Pitluck S."/>
            <person name="Liolios K."/>
            <person name="Ivanova N."/>
            <person name="Mavromatis K."/>
            <person name="Ovchinnikova G."/>
            <person name="Pati A."/>
            <person name="Chen A."/>
            <person name="Palaniappan K."/>
            <person name="Land M."/>
            <person name="Hauser L."/>
            <person name="Chang Y."/>
            <person name="Jeffries C."/>
            <person name="Lu M."/>
            <person name="Brettin T."/>
            <person name="Detter J."/>
            <person name="Goker M."/>
            <person name="Tindall B."/>
            <person name="Beck B."/>
            <person name="McDermott T."/>
            <person name="Woyke T."/>
            <person name="Bristow J."/>
            <person name="Eisen J."/>
            <person name="Markowitz V."/>
            <person name="Hugenholtz P."/>
            <person name="Kyrpides N."/>
            <person name="Klenk H."/>
            <person name="Cheng J."/>
        </authorList>
    </citation>
    <scope>NUCLEOTIDE SEQUENCE [LARGE SCALE GENOMIC DNA]</scope>
    <source>
        <strain evidence="13">ATCC BAA-798 / YNP1</strain>
    </source>
</reference>
<dbReference type="RefSeq" id="WP_012875674.1">
    <property type="nucleotide sequence ID" value="NC_013525.1"/>
</dbReference>
<evidence type="ECO:0000256" key="1">
    <source>
        <dbReference type="ARBA" id="ARBA00004141"/>
    </source>
</evidence>
<dbReference type="GO" id="GO:0016491">
    <property type="term" value="F:oxidoreductase activity"/>
    <property type="evidence" value="ECO:0007669"/>
    <property type="project" value="UniProtKB-KW"/>
</dbReference>
<evidence type="ECO:0000256" key="7">
    <source>
        <dbReference type="ARBA" id="ARBA00023136"/>
    </source>
</evidence>
<dbReference type="eggNOG" id="COG4243">
    <property type="taxonomic scope" value="Bacteria"/>
</dbReference>
<protein>
    <submittedName>
        <fullName evidence="12">Vitamin K epoxide reductase</fullName>
    </submittedName>
</protein>
<dbReference type="Proteomes" id="UP000000323">
    <property type="component" value="Chromosome 1"/>
</dbReference>
<sequence>MWRNIVMLALSIAGTAVAAYLTWVHYSGNLALCLGTGGCEKVQTSAYSVVMGVPVALLGLLMYLALDVLLVWLFLTKDNVLPAVAIFGISLAGTLYSAYLTYLELYVIHAICPWCVTSAVIITLLFLLSIAEMSRFYRGEAVTES</sequence>
<dbReference type="AlphaFoldDB" id="D1CCX5"/>
<evidence type="ECO:0000313" key="12">
    <source>
        <dbReference type="EMBL" id="ACZ42640.1"/>
    </source>
</evidence>
<comment type="subcellular location">
    <subcellularLocation>
        <location evidence="1">Membrane</location>
        <topology evidence="1">Multi-pass membrane protein</topology>
    </subcellularLocation>
</comment>
<gene>
    <name evidence="12" type="ordered locus">Tter_1734</name>
</gene>